<dbReference type="Gene3D" id="3.40.50.2000">
    <property type="entry name" value="Glycogen Phosphorylase B"/>
    <property type="match status" value="2"/>
</dbReference>
<evidence type="ECO:0000259" key="2">
    <source>
        <dbReference type="Pfam" id="PF13439"/>
    </source>
</evidence>
<feature type="domain" description="Glycosyl transferase family 1" evidence="1">
    <location>
        <begin position="189"/>
        <end position="326"/>
    </location>
</feature>
<dbReference type="AlphaFoldDB" id="A0A1X7ARM6"/>
<dbReference type="PANTHER" id="PTHR12526">
    <property type="entry name" value="GLYCOSYLTRANSFERASE"/>
    <property type="match status" value="1"/>
</dbReference>
<reference evidence="3 4" key="1">
    <citation type="submission" date="2017-03" db="EMBL/GenBank/DDBJ databases">
        <authorList>
            <person name="Afonso C.L."/>
            <person name="Miller P.J."/>
            <person name="Scott M.A."/>
            <person name="Spackman E."/>
            <person name="Goraichik I."/>
            <person name="Dimitrov K.M."/>
            <person name="Suarez D.L."/>
            <person name="Swayne D.E."/>
        </authorList>
    </citation>
    <scope>NUCLEOTIDE SEQUENCE [LARGE SCALE GENOMIC DNA]</scope>
    <source>
        <strain evidence="3">SB41UT1</strain>
    </source>
</reference>
<dbReference type="InterPro" id="IPR028098">
    <property type="entry name" value="Glyco_trans_4-like_N"/>
</dbReference>
<dbReference type="InterPro" id="IPR001296">
    <property type="entry name" value="Glyco_trans_1"/>
</dbReference>
<dbReference type="EMBL" id="FWPT01000019">
    <property type="protein sequence ID" value="SMA50885.1"/>
    <property type="molecule type" value="Genomic_DNA"/>
</dbReference>
<name>A0A1X7ARM6_9GAMM</name>
<keyword evidence="3" id="KW-0328">Glycosyltransferase</keyword>
<dbReference type="OrthoDB" id="9804196at2"/>
<feature type="domain" description="Glycosyltransferase subfamily 4-like N-terminal" evidence="2">
    <location>
        <begin position="60"/>
        <end position="168"/>
    </location>
</feature>
<protein>
    <submittedName>
        <fullName evidence="3">UDP-D-galactose:(Glucosyl)lipopolysaccharide-1, 6-D-galactosyltransferase</fullName>
    </submittedName>
</protein>
<evidence type="ECO:0000259" key="1">
    <source>
        <dbReference type="Pfam" id="PF00534"/>
    </source>
</evidence>
<dbReference type="GO" id="GO:1901135">
    <property type="term" value="P:carbohydrate derivative metabolic process"/>
    <property type="evidence" value="ECO:0007669"/>
    <property type="project" value="UniProtKB-ARBA"/>
</dbReference>
<keyword evidence="4" id="KW-1185">Reference proteome</keyword>
<organism evidence="3 4">
    <name type="scientific">Parendozoicomonas haliclonae</name>
    <dbReference type="NCBI Taxonomy" id="1960125"/>
    <lineage>
        <taxon>Bacteria</taxon>
        <taxon>Pseudomonadati</taxon>
        <taxon>Pseudomonadota</taxon>
        <taxon>Gammaproteobacteria</taxon>
        <taxon>Oceanospirillales</taxon>
        <taxon>Endozoicomonadaceae</taxon>
        <taxon>Parendozoicomonas</taxon>
    </lineage>
</organism>
<evidence type="ECO:0000313" key="4">
    <source>
        <dbReference type="Proteomes" id="UP000196573"/>
    </source>
</evidence>
<sequence>MKVMHLVPILKPGGAPINILRFASKSNFKNILLSKSYSSELIKDAKKHTVYYDVDLSKPSVISFFKILVILANEKPDIVHTNGKSGLFYGVLLSLILKLFSIGLVHTYRGFYVHHGKWNKVHCATEKLYLYLVNTAICVSPSEKENVIKSLVVNASLSKKLKVIPNGIPKPINERRVLVSEVCKKYEINFVSFSRINYQKDIFKLIKVFEMIYQDGFALHIFGGKTEKDAGYYNSVVKYIDSLAIKEHIFLWGDFENASSVLHFFDIYMSTAIFEGLPTAIIEAGLVGLPVVATPCVGNVDLVNARTGYLASTFEVQDIHKELSQCLVYMGQTSQKIKIEEMKRLCNSFSIENNVRNIESIYSRLM</sequence>
<accession>A0A1X7ARM6</accession>
<dbReference type="PANTHER" id="PTHR12526:SF630">
    <property type="entry name" value="GLYCOSYLTRANSFERASE"/>
    <property type="match status" value="1"/>
</dbReference>
<keyword evidence="3" id="KW-0808">Transferase</keyword>
<dbReference type="SUPFAM" id="SSF53756">
    <property type="entry name" value="UDP-Glycosyltransferase/glycogen phosphorylase"/>
    <property type="match status" value="1"/>
</dbReference>
<dbReference type="Proteomes" id="UP000196573">
    <property type="component" value="Unassembled WGS sequence"/>
</dbReference>
<proteinExistence type="predicted"/>
<gene>
    <name evidence="3" type="ORF">EHSB41UT_04703</name>
</gene>
<dbReference type="Pfam" id="PF00534">
    <property type="entry name" value="Glycos_transf_1"/>
    <property type="match status" value="1"/>
</dbReference>
<dbReference type="Pfam" id="PF13439">
    <property type="entry name" value="Glyco_transf_4"/>
    <property type="match status" value="1"/>
</dbReference>
<evidence type="ECO:0000313" key="3">
    <source>
        <dbReference type="EMBL" id="SMA50885.1"/>
    </source>
</evidence>
<dbReference type="RefSeq" id="WP_087113327.1">
    <property type="nucleotide sequence ID" value="NZ_FWPT01000019.1"/>
</dbReference>
<dbReference type="GO" id="GO:0016757">
    <property type="term" value="F:glycosyltransferase activity"/>
    <property type="evidence" value="ECO:0007669"/>
    <property type="project" value="UniProtKB-KW"/>
</dbReference>